<gene>
    <name evidence="3" type="primary">LOC114486823</name>
</gene>
<feature type="compositionally biased region" description="Polar residues" evidence="1">
    <location>
        <begin position="109"/>
        <end position="119"/>
    </location>
</feature>
<feature type="compositionally biased region" description="Low complexity" evidence="1">
    <location>
        <begin position="7"/>
        <end position="23"/>
    </location>
</feature>
<keyword evidence="2" id="KW-1185">Reference proteome</keyword>
<evidence type="ECO:0000313" key="3">
    <source>
        <dbReference type="RefSeq" id="XP_028349276.1"/>
    </source>
</evidence>
<protein>
    <submittedName>
        <fullName evidence="3">Uncharacterized protein</fullName>
    </submittedName>
</protein>
<dbReference type="KEGG" id="pcad:114486823"/>
<evidence type="ECO:0000256" key="1">
    <source>
        <dbReference type="SAM" id="MobiDB-lite"/>
    </source>
</evidence>
<reference evidence="3" key="1">
    <citation type="submission" date="2025-08" db="UniProtKB">
        <authorList>
            <consortium name="RefSeq"/>
        </authorList>
    </citation>
    <scope>IDENTIFICATION</scope>
    <source>
        <tissue evidence="3">Muscle</tissue>
    </source>
</reference>
<dbReference type="RefSeq" id="XP_028349276.1">
    <property type="nucleotide sequence ID" value="XM_028493475.1"/>
</dbReference>
<sequence>MLQEDLPPGGRRGPAQGAGAPIPFLSTPPRPNLSPPKPHTRWLPQGSPVIQTPHPRPLGQLRISKAERGPGRPRGQSKNCWNTTDSRTQGGGIKSTGGNKRETSPRETVFTTATSGDSTSLADLRRLSLAAAPPEPGRPLSSRLRQPAAPGYALGERRAPIGRSGPAKLRGFAGRRSAHALLLGSGALATARGPAPGAGLPHFYPRLRILRPTFQCGGLSVRFPGHRPRIPREPTEKTLVIRTFAVADASHPPPPPVQILNIFTS</sequence>
<dbReference type="InParanoid" id="A0A455BZV2"/>
<dbReference type="GeneID" id="114486823"/>
<dbReference type="AlphaFoldDB" id="A0A455BZV2"/>
<name>A0A455BZV2_PHYMC</name>
<accession>A0A455BZV2</accession>
<feature type="compositionally biased region" description="Polar residues" evidence="1">
    <location>
        <begin position="76"/>
        <end position="88"/>
    </location>
</feature>
<feature type="compositionally biased region" description="Pro residues" evidence="1">
    <location>
        <begin position="26"/>
        <end position="37"/>
    </location>
</feature>
<evidence type="ECO:0000313" key="2">
    <source>
        <dbReference type="Proteomes" id="UP000248484"/>
    </source>
</evidence>
<dbReference type="Proteomes" id="UP000248484">
    <property type="component" value="Chromosome 9"/>
</dbReference>
<feature type="region of interest" description="Disordered" evidence="1">
    <location>
        <begin position="1"/>
        <end position="165"/>
    </location>
</feature>
<organism evidence="2 3">
    <name type="scientific">Physeter macrocephalus</name>
    <name type="common">Sperm whale</name>
    <name type="synonym">Physeter catodon</name>
    <dbReference type="NCBI Taxonomy" id="9755"/>
    <lineage>
        <taxon>Eukaryota</taxon>
        <taxon>Metazoa</taxon>
        <taxon>Chordata</taxon>
        <taxon>Craniata</taxon>
        <taxon>Vertebrata</taxon>
        <taxon>Euteleostomi</taxon>
        <taxon>Mammalia</taxon>
        <taxon>Eutheria</taxon>
        <taxon>Laurasiatheria</taxon>
        <taxon>Artiodactyla</taxon>
        <taxon>Whippomorpha</taxon>
        <taxon>Cetacea</taxon>
        <taxon>Odontoceti</taxon>
        <taxon>Physeteridae</taxon>
        <taxon>Physeter</taxon>
    </lineage>
</organism>
<proteinExistence type="predicted"/>